<dbReference type="PANTHER" id="PTHR30012">
    <property type="entry name" value="GENERAL SECRETION PATHWAY PROTEIN"/>
    <property type="match status" value="1"/>
</dbReference>
<keyword evidence="4 7" id="KW-0812">Transmembrane</keyword>
<dbReference type="AlphaFoldDB" id="A0A9P1KLQ1"/>
<organism evidence="9 10">
    <name type="scientific">Limnospira indica PCC 8005</name>
    <dbReference type="NCBI Taxonomy" id="376219"/>
    <lineage>
        <taxon>Bacteria</taxon>
        <taxon>Bacillati</taxon>
        <taxon>Cyanobacteriota</taxon>
        <taxon>Cyanophyceae</taxon>
        <taxon>Oscillatoriophycideae</taxon>
        <taxon>Oscillatoriales</taxon>
        <taxon>Sirenicapillariaceae</taxon>
        <taxon>Limnospira</taxon>
    </lineage>
</organism>
<name>A0A9P1KLQ1_9CYAN</name>
<evidence type="ECO:0000313" key="10">
    <source>
        <dbReference type="Proteomes" id="UP000032946"/>
    </source>
</evidence>
<evidence type="ECO:0000256" key="5">
    <source>
        <dbReference type="ARBA" id="ARBA00022989"/>
    </source>
</evidence>
<dbReference type="Pfam" id="PF00482">
    <property type="entry name" value="T2SSF"/>
    <property type="match status" value="2"/>
</dbReference>
<feature type="transmembrane region" description="Helical" evidence="7">
    <location>
        <begin position="119"/>
        <end position="140"/>
    </location>
</feature>
<feature type="transmembrane region" description="Helical" evidence="7">
    <location>
        <begin position="284"/>
        <end position="302"/>
    </location>
</feature>
<evidence type="ECO:0000256" key="4">
    <source>
        <dbReference type="ARBA" id="ARBA00022692"/>
    </source>
</evidence>
<proteinExistence type="inferred from homology"/>
<evidence type="ECO:0000256" key="1">
    <source>
        <dbReference type="ARBA" id="ARBA00004651"/>
    </source>
</evidence>
<dbReference type="InterPro" id="IPR003004">
    <property type="entry name" value="GspF/PilC"/>
</dbReference>
<evidence type="ECO:0000256" key="6">
    <source>
        <dbReference type="ARBA" id="ARBA00023136"/>
    </source>
</evidence>
<dbReference type="InterPro" id="IPR042094">
    <property type="entry name" value="T2SS_GspF_sf"/>
</dbReference>
<evidence type="ECO:0000256" key="2">
    <source>
        <dbReference type="ARBA" id="ARBA00005745"/>
    </source>
</evidence>
<feature type="domain" description="Type II secretion system protein GspF" evidence="8">
    <location>
        <begin position="27"/>
        <end position="142"/>
    </location>
</feature>
<evidence type="ECO:0000313" key="9">
    <source>
        <dbReference type="EMBL" id="CDM98395.1"/>
    </source>
</evidence>
<dbReference type="RefSeq" id="WP_006622594.1">
    <property type="nucleotide sequence ID" value="NZ_FO818640.1"/>
</dbReference>
<sequence length="314" mass="35023">MAEINGSVPNSLHPCPMTPQEKAQLYTKLAVLLESGLTVYQSLIVIAKKSNPRLGRYLGKVIKSLGRGEDLSVAFRRAPRIFDWWTASLLDIAATSGALPEMLLQLAAIEKQQTHRQNFYRSVTIAAATTAFSLLLLLATILYTHEANLNDWLLWMFIAGVVGFMVYKLIPRLPFIRRIQTARSMLYLAELELPIRCGLPILMAIELVRDRIPCPQMRGTLTVALGQIPAGKTLSQCLRERLPAIAINLIRTGEETGHLDGALYNVQQYYEQELMRSLRLLQRILIPMTLLSAGGVVAILSLEAMKSLFILLPS</sequence>
<evidence type="ECO:0000256" key="3">
    <source>
        <dbReference type="ARBA" id="ARBA00022475"/>
    </source>
</evidence>
<reference evidence="9 10" key="1">
    <citation type="submission" date="2014-02" db="EMBL/GenBank/DDBJ databases">
        <authorList>
            <person name="Genoscope - CEA"/>
        </authorList>
    </citation>
    <scope>NUCLEOTIDE SEQUENCE [LARGE SCALE GENOMIC DNA]</scope>
    <source>
        <strain evidence="9 10">PCC 8005</strain>
    </source>
</reference>
<feature type="transmembrane region" description="Helical" evidence="7">
    <location>
        <begin position="152"/>
        <end position="170"/>
    </location>
</feature>
<dbReference type="Gene3D" id="1.20.81.30">
    <property type="entry name" value="Type II secretion system (T2SS), domain F"/>
    <property type="match status" value="2"/>
</dbReference>
<keyword evidence="10" id="KW-1185">Reference proteome</keyword>
<evidence type="ECO:0000259" key="8">
    <source>
        <dbReference type="Pfam" id="PF00482"/>
    </source>
</evidence>
<keyword evidence="5 7" id="KW-1133">Transmembrane helix</keyword>
<dbReference type="GO" id="GO:0005886">
    <property type="term" value="C:plasma membrane"/>
    <property type="evidence" value="ECO:0007669"/>
    <property type="project" value="UniProtKB-SubCell"/>
</dbReference>
<feature type="domain" description="Type II secretion system protein GspF" evidence="8">
    <location>
        <begin position="196"/>
        <end position="300"/>
    </location>
</feature>
<keyword evidence="3" id="KW-1003">Cell membrane</keyword>
<comment type="subcellular location">
    <subcellularLocation>
        <location evidence="1">Cell membrane</location>
        <topology evidence="1">Multi-pass membrane protein</topology>
    </subcellularLocation>
</comment>
<accession>A0A9P1KLQ1</accession>
<dbReference type="PANTHER" id="PTHR30012:SF0">
    <property type="entry name" value="TYPE II SECRETION SYSTEM PROTEIN F-RELATED"/>
    <property type="match status" value="1"/>
</dbReference>
<gene>
    <name evidence="9" type="ORF">ARTHRO_60996</name>
</gene>
<protein>
    <submittedName>
        <fullName evidence="9">Pilin biogenesis protein</fullName>
    </submittedName>
</protein>
<dbReference type="Proteomes" id="UP000032946">
    <property type="component" value="Chromosome"/>
</dbReference>
<dbReference type="InterPro" id="IPR018076">
    <property type="entry name" value="T2SS_GspF_dom"/>
</dbReference>
<dbReference type="EMBL" id="FO818640">
    <property type="protein sequence ID" value="CDM98395.1"/>
    <property type="molecule type" value="Genomic_DNA"/>
</dbReference>
<keyword evidence="6 7" id="KW-0472">Membrane</keyword>
<evidence type="ECO:0000256" key="7">
    <source>
        <dbReference type="SAM" id="Phobius"/>
    </source>
</evidence>
<comment type="similarity">
    <text evidence="2">Belongs to the GSP F family.</text>
</comment>